<feature type="region of interest" description="Disordered" evidence="1">
    <location>
        <begin position="380"/>
        <end position="486"/>
    </location>
</feature>
<proteinExistence type="predicted"/>
<feature type="compositionally biased region" description="Basic and acidic residues" evidence="1">
    <location>
        <begin position="404"/>
        <end position="455"/>
    </location>
</feature>
<dbReference type="Pfam" id="PF03432">
    <property type="entry name" value="Relaxase"/>
    <property type="match status" value="1"/>
</dbReference>
<evidence type="ECO:0000259" key="2">
    <source>
        <dbReference type="Pfam" id="PF03432"/>
    </source>
</evidence>
<dbReference type="Proteomes" id="UP000217076">
    <property type="component" value="Unassembled WGS sequence"/>
</dbReference>
<dbReference type="EMBL" id="FNCV01000031">
    <property type="protein sequence ID" value="SDH95206.1"/>
    <property type="molecule type" value="Genomic_DNA"/>
</dbReference>
<dbReference type="OrthoDB" id="1826980at2"/>
<dbReference type="RefSeq" id="WP_143131048.1">
    <property type="nucleotide sequence ID" value="NZ_FNCV01000031.1"/>
</dbReference>
<accession>A0A1G8GLK6</accession>
<evidence type="ECO:0000256" key="1">
    <source>
        <dbReference type="SAM" id="MobiDB-lite"/>
    </source>
</evidence>
<evidence type="ECO:0000313" key="3">
    <source>
        <dbReference type="EMBL" id="SDH95206.1"/>
    </source>
</evidence>
<evidence type="ECO:0000313" key="4">
    <source>
        <dbReference type="Proteomes" id="UP000217076"/>
    </source>
</evidence>
<feature type="domain" description="MobA/VirD2-like nuclease" evidence="2">
    <location>
        <begin position="25"/>
        <end position="146"/>
    </location>
</feature>
<dbReference type="AlphaFoldDB" id="A0A1G8GLK6"/>
<sequence length="486" mass="55977">MIIKGSQRAGAKDLAQHLTNAGENEHIDVHELRGFVSDDLADALREAEYVAKGTKCRQFLLSVSMNPPLGESVPFESFEQAAMRIEDKLGLSDQPRALVFHEKNGRRHAHCVWSRIDAESMTAINLPYYKNRLTEVSREMFLEHGWSLPDGLKDRRLANPLNFSREEWLQAQRTQSDPREIKQLFQECWVQSDSAKAFVQALEQHGMVLARGDRRGFVAVDHQGEVYSLSRWTGENTGAIKDRIGSGENLPDVAGAKERIANTMTPKLQAFEQELNKQHATRMNALAQERRQMAEQHAFERQLQIGFQEAEWRRASQERAARFNTGVKGLWDWMSGKTAAIKRQNEKEAIDAMLRDRADRESLIEHQLKERGTLQAKIDAARKEHRQERKALSREIGRYLTGLREPDKSRTQETKRTRQPERSRVRPKAPDRTQEKPQAKHQAQERKQETAREESGLSSYQEARKAFRDSRKKRGINKDQGQGRDR</sequence>
<name>A0A1G8GLK6_9PROT</name>
<protein>
    <recommendedName>
        <fullName evidence="2">MobA/VirD2-like nuclease domain-containing protein</fullName>
    </recommendedName>
</protein>
<organism evidence="3 4">
    <name type="scientific">Roseospirillum parvum</name>
    <dbReference type="NCBI Taxonomy" id="83401"/>
    <lineage>
        <taxon>Bacteria</taxon>
        <taxon>Pseudomonadati</taxon>
        <taxon>Pseudomonadota</taxon>
        <taxon>Alphaproteobacteria</taxon>
        <taxon>Rhodospirillales</taxon>
        <taxon>Rhodospirillaceae</taxon>
        <taxon>Roseospirillum</taxon>
    </lineage>
</organism>
<gene>
    <name evidence="3" type="ORF">SAMN05421742_1312</name>
</gene>
<dbReference type="STRING" id="83401.SAMN05421742_1312"/>
<reference evidence="4" key="1">
    <citation type="submission" date="2016-10" db="EMBL/GenBank/DDBJ databases">
        <authorList>
            <person name="Varghese N."/>
            <person name="Submissions S."/>
        </authorList>
    </citation>
    <scope>NUCLEOTIDE SEQUENCE [LARGE SCALE GENOMIC DNA]</scope>
    <source>
        <strain evidence="4">930I</strain>
    </source>
</reference>
<keyword evidence="4" id="KW-1185">Reference proteome</keyword>
<feature type="compositionally biased region" description="Basic and acidic residues" evidence="1">
    <location>
        <begin position="380"/>
        <end position="397"/>
    </location>
</feature>
<dbReference type="InterPro" id="IPR005094">
    <property type="entry name" value="Endonuclease_MobA/VirD2"/>
</dbReference>